<sequence length="421" mass="47515">MQDLKDASEDEQIRLMDSFFDWRKIKGKWKKRSDWHVCSFATDGIKLCITFATGNAPAVTNVPCLVKAGYQIPTPDQPVDAMQIDRGLYHVREDNMHRVLKKVATDSKMRITAIDPGVLKPIEAASVEITGKQTWTTEKIAKAALETIRRITEAEWKRGSDRSFLEEKEKRLRQSNAEYDAAIRALGGEDADGVVAKRTVDEGSLRRHMAAWFTHLPALRTVLLGESRCKIRWVHERKETSYIDTACDAIMERSTLRVAHEIDRRRGARRAPGAASRALEDVQRCVDERRNVYAKNKGAKHAVFMGDGTFSHSRGHISIPKKRLVKALAHRGMCILVQEAYTSKRCPCGTADLKTTSQSSDGRFRCHETPGPDRCCICDEIGEEQMDRDFLAVVNLLYIAFCVLRGGQWPPWLAKNDDAST</sequence>
<organism evidence="1 2">
    <name type="scientific">Prymnesium parvum</name>
    <name type="common">Toxic golden alga</name>
    <dbReference type="NCBI Taxonomy" id="97485"/>
    <lineage>
        <taxon>Eukaryota</taxon>
        <taxon>Haptista</taxon>
        <taxon>Haptophyta</taxon>
        <taxon>Prymnesiophyceae</taxon>
        <taxon>Prymnesiales</taxon>
        <taxon>Prymnesiaceae</taxon>
        <taxon>Prymnesium</taxon>
    </lineage>
</organism>
<name>A0AB34IQY0_PRYPA</name>
<evidence type="ECO:0000313" key="1">
    <source>
        <dbReference type="EMBL" id="KAL1504816.1"/>
    </source>
</evidence>
<dbReference type="EMBL" id="JBGBPQ010000019">
    <property type="protein sequence ID" value="KAL1504816.1"/>
    <property type="molecule type" value="Genomic_DNA"/>
</dbReference>
<evidence type="ECO:0000313" key="2">
    <source>
        <dbReference type="Proteomes" id="UP001515480"/>
    </source>
</evidence>
<dbReference type="AlphaFoldDB" id="A0AB34IQY0"/>
<comment type="caution">
    <text evidence="1">The sequence shown here is derived from an EMBL/GenBank/DDBJ whole genome shotgun (WGS) entry which is preliminary data.</text>
</comment>
<reference evidence="1 2" key="1">
    <citation type="journal article" date="2024" name="Science">
        <title>Giant polyketide synthase enzymes in the biosynthesis of giant marine polyether toxins.</title>
        <authorList>
            <person name="Fallon T.R."/>
            <person name="Shende V.V."/>
            <person name="Wierzbicki I.H."/>
            <person name="Pendleton A.L."/>
            <person name="Watervoot N.F."/>
            <person name="Auber R.P."/>
            <person name="Gonzalez D.J."/>
            <person name="Wisecaver J.H."/>
            <person name="Moore B.S."/>
        </authorList>
    </citation>
    <scope>NUCLEOTIDE SEQUENCE [LARGE SCALE GENOMIC DNA]</scope>
    <source>
        <strain evidence="1 2">12B1</strain>
    </source>
</reference>
<gene>
    <name evidence="1" type="ORF">AB1Y20_008589</name>
</gene>
<dbReference type="Proteomes" id="UP001515480">
    <property type="component" value="Unassembled WGS sequence"/>
</dbReference>
<accession>A0AB34IQY0</accession>
<protein>
    <submittedName>
        <fullName evidence="1">Uncharacterized protein</fullName>
    </submittedName>
</protein>
<keyword evidence="2" id="KW-1185">Reference proteome</keyword>
<proteinExistence type="predicted"/>